<keyword evidence="3" id="KW-0597">Phosphoprotein</keyword>
<keyword evidence="6" id="KW-0598">Phosphotransferase system</keyword>
<dbReference type="SUPFAM" id="SSF52009">
    <property type="entry name" value="Phosphohistidine domain"/>
    <property type="match status" value="1"/>
</dbReference>
<dbReference type="GO" id="GO:0016020">
    <property type="term" value="C:membrane"/>
    <property type="evidence" value="ECO:0007669"/>
    <property type="project" value="InterPro"/>
</dbReference>
<dbReference type="SUPFAM" id="SSF55804">
    <property type="entry name" value="Phoshotransferase/anion transport protein"/>
    <property type="match status" value="1"/>
</dbReference>
<dbReference type="GO" id="GO:0009401">
    <property type="term" value="P:phosphoenolpyruvate-dependent sugar phosphotransferase system"/>
    <property type="evidence" value="ECO:0007669"/>
    <property type="project" value="UniProtKB-KW"/>
</dbReference>
<dbReference type="Gene3D" id="1.10.274.10">
    <property type="entry name" value="PtsI, HPr-binding domain"/>
    <property type="match status" value="1"/>
</dbReference>
<dbReference type="InterPro" id="IPR036618">
    <property type="entry name" value="PtsI_HPr-bd_sf"/>
</dbReference>
<keyword evidence="5" id="KW-0808">Transferase</keyword>
<dbReference type="InterPro" id="IPR016152">
    <property type="entry name" value="PTrfase/Anion_transptr"/>
</dbReference>
<evidence type="ECO:0000256" key="5">
    <source>
        <dbReference type="ARBA" id="ARBA00022679"/>
    </source>
</evidence>
<protein>
    <submittedName>
        <fullName evidence="9">PTS fructose transporter subunit IIA</fullName>
    </submittedName>
</protein>
<evidence type="ECO:0000313" key="9">
    <source>
        <dbReference type="EMBL" id="ATF92085.1"/>
    </source>
</evidence>
<dbReference type="InterPro" id="IPR001020">
    <property type="entry name" value="PTS_HPr_His_P_site"/>
</dbReference>
<dbReference type="InterPro" id="IPR004715">
    <property type="entry name" value="PTS_IIA_fruc"/>
</dbReference>
<reference evidence="9 10" key="1">
    <citation type="submission" date="2017-09" db="EMBL/GenBank/DDBJ databases">
        <title>FDA dAtabase for Regulatory Grade micrObial Sequences (FDA-ARGOS): Supporting development and validation of Infectious Disease Dx tests.</title>
        <authorList>
            <person name="Minogue T."/>
            <person name="Wolcott M."/>
            <person name="Wasieloski L."/>
            <person name="Aguilar W."/>
            <person name="Moore D."/>
            <person name="Tallon L."/>
            <person name="Sadzewicz L."/>
            <person name="Ott S."/>
            <person name="Zhao X."/>
            <person name="Nagaraj S."/>
            <person name="Vavikolanu K."/>
            <person name="Aluvathingal J."/>
            <person name="Nadendla S."/>
            <person name="Sichtig H."/>
        </authorList>
    </citation>
    <scope>NUCLEOTIDE SEQUENCE [LARGE SCALE GENOMIC DNA]</scope>
    <source>
        <strain evidence="9 10">FDAARGOS_392</strain>
    </source>
</reference>
<dbReference type="InterPro" id="IPR018274">
    <property type="entry name" value="PEP_util_AS"/>
</dbReference>
<name>A0A291DWA0_9ENTR</name>
<dbReference type="PANTHER" id="PTHR46244">
    <property type="entry name" value="PHOSPHOENOLPYRUVATE-PROTEIN PHOSPHOTRANSFERASE"/>
    <property type="match status" value="1"/>
</dbReference>
<gene>
    <name evidence="9" type="ORF">CO704_08310</name>
</gene>
<keyword evidence="2" id="KW-0813">Transport</keyword>
<dbReference type="Proteomes" id="UP000217979">
    <property type="component" value="Chromosome"/>
</dbReference>
<evidence type="ECO:0000256" key="1">
    <source>
        <dbReference type="ARBA" id="ARBA00007837"/>
    </source>
</evidence>
<organism evidence="9 10">
    <name type="scientific">Cedecea neteri</name>
    <dbReference type="NCBI Taxonomy" id="158822"/>
    <lineage>
        <taxon>Bacteria</taxon>
        <taxon>Pseudomonadati</taxon>
        <taxon>Pseudomonadota</taxon>
        <taxon>Gammaproteobacteria</taxon>
        <taxon>Enterobacterales</taxon>
        <taxon>Enterobacteriaceae</taxon>
        <taxon>Cedecea</taxon>
    </lineage>
</organism>
<dbReference type="InterPro" id="IPR000032">
    <property type="entry name" value="HPr-like"/>
</dbReference>
<dbReference type="Gene3D" id="3.40.930.10">
    <property type="entry name" value="Mannitol-specific EII, Chain A"/>
    <property type="match status" value="1"/>
</dbReference>
<dbReference type="Pfam" id="PF00381">
    <property type="entry name" value="PTS-HPr"/>
    <property type="match status" value="1"/>
</dbReference>
<dbReference type="PROSITE" id="PS51094">
    <property type="entry name" value="PTS_EIIA_TYPE_2"/>
    <property type="match status" value="1"/>
</dbReference>
<dbReference type="CDD" id="cd00367">
    <property type="entry name" value="PTS-HPr_like"/>
    <property type="match status" value="1"/>
</dbReference>
<dbReference type="PROSITE" id="PS00369">
    <property type="entry name" value="PTS_HPR_HIS"/>
    <property type="match status" value="1"/>
</dbReference>
<feature type="domain" description="PTS EIIA type-2" evidence="7">
    <location>
        <begin position="365"/>
        <end position="507"/>
    </location>
</feature>
<dbReference type="PROSITE" id="PS00370">
    <property type="entry name" value="PEP_ENZYMES_PHOS_SITE"/>
    <property type="match status" value="1"/>
</dbReference>
<dbReference type="PRINTS" id="PR00107">
    <property type="entry name" value="PHOSPHOCPHPR"/>
</dbReference>
<feature type="domain" description="HPr" evidence="8">
    <location>
        <begin position="1"/>
        <end position="90"/>
    </location>
</feature>
<evidence type="ECO:0000256" key="2">
    <source>
        <dbReference type="ARBA" id="ARBA00022448"/>
    </source>
</evidence>
<dbReference type="InterPro" id="IPR035895">
    <property type="entry name" value="HPr-like_sf"/>
</dbReference>
<dbReference type="InterPro" id="IPR002178">
    <property type="entry name" value="PTS_EIIA_type-2_dom"/>
</dbReference>
<dbReference type="PANTHER" id="PTHR46244:SF4">
    <property type="entry name" value="MULTIPHOSPHORYL TRANSFER PROTEIN 1-RELATED"/>
    <property type="match status" value="1"/>
</dbReference>
<comment type="similarity">
    <text evidence="1">Belongs to the PEP-utilizing enzyme family.</text>
</comment>
<dbReference type="NCBIfam" id="TIGR00848">
    <property type="entry name" value="fruA"/>
    <property type="match status" value="1"/>
</dbReference>
<evidence type="ECO:0000313" key="10">
    <source>
        <dbReference type="Proteomes" id="UP000217979"/>
    </source>
</evidence>
<evidence type="ECO:0000256" key="3">
    <source>
        <dbReference type="ARBA" id="ARBA00022553"/>
    </source>
</evidence>
<dbReference type="EMBL" id="CP023525">
    <property type="protein sequence ID" value="ATF92085.1"/>
    <property type="molecule type" value="Genomic_DNA"/>
</dbReference>
<dbReference type="PROSITE" id="PS51350">
    <property type="entry name" value="PTS_HPR_DOM"/>
    <property type="match status" value="1"/>
</dbReference>
<dbReference type="RefSeq" id="WP_061278827.1">
    <property type="nucleotide sequence ID" value="NZ_CP023525.1"/>
</dbReference>
<dbReference type="Pfam" id="PF00359">
    <property type="entry name" value="PTS_EIIA_2"/>
    <property type="match status" value="1"/>
</dbReference>
<dbReference type="InterPro" id="IPR008279">
    <property type="entry name" value="PEP-util_enz_mobile_dom"/>
</dbReference>
<dbReference type="InterPro" id="IPR008731">
    <property type="entry name" value="PTS_EIN"/>
</dbReference>
<sequence>MQTLLFRCPLVNGLHARPASALERQASRFISSVTLVNQTKSRQGDAKSVLALVGTDVAGGEECQLLIEGPDEQAARQALGHFIEHEFAQSDSPLAAAVEEEQPLPVFLSRSASPVWQGKGVSPGAALAKAVFVEQTDLHALALRHDEEPFPLQQQRLIVALQAARLRLRGDISQQAGEAAQILDAQSQLLEDETVEECLLDEHDARNTLAALAKAVDILREPFRQSDSEYLRQRELDVFDLGLRIAAELTGDLRLGLPQLDEDALVIADGVLTPGQLLMLRRPFLRGVVMPTGGETSHTAILARAFATPLLCLASTTPLFAAGAGTYMLGAGHGFVLAAPDNVALRWYELECKKLAAEPAGEETDMLSPALVFLDEKLHDKQEVIKRLTDNLNVQGRALSATLAEQAIWQREAVFTTALGFSIAIPHCKSAAISRSSISVLRLADPLDWGDGVAVRLVIMLTLSEQAQAQHMRIFSVLARRLMHESFREKLLTAATAQSMVNVLREEVIIAP</sequence>
<dbReference type="Gene3D" id="3.50.30.10">
    <property type="entry name" value="Phosphohistidine domain"/>
    <property type="match status" value="1"/>
</dbReference>
<dbReference type="SUPFAM" id="SSF55594">
    <property type="entry name" value="HPr-like"/>
    <property type="match status" value="1"/>
</dbReference>
<dbReference type="InterPro" id="IPR050499">
    <property type="entry name" value="PEP-utilizing_PTS_enzyme"/>
</dbReference>
<dbReference type="Pfam" id="PF00391">
    <property type="entry name" value="PEP-utilizers"/>
    <property type="match status" value="1"/>
</dbReference>
<dbReference type="GO" id="GO:0008982">
    <property type="term" value="F:protein-N(PI)-phosphohistidine-sugar phosphotransferase activity"/>
    <property type="evidence" value="ECO:0007669"/>
    <property type="project" value="InterPro"/>
</dbReference>
<keyword evidence="4" id="KW-0762">Sugar transport</keyword>
<evidence type="ECO:0000259" key="7">
    <source>
        <dbReference type="PROSITE" id="PS51094"/>
    </source>
</evidence>
<evidence type="ECO:0000256" key="4">
    <source>
        <dbReference type="ARBA" id="ARBA00022597"/>
    </source>
</evidence>
<dbReference type="SUPFAM" id="SSF47831">
    <property type="entry name" value="Enzyme I of the PEP:sugar phosphotransferase system HPr-binding (sub)domain"/>
    <property type="match status" value="1"/>
</dbReference>
<dbReference type="AlphaFoldDB" id="A0A291DWA0"/>
<dbReference type="InterPro" id="IPR036637">
    <property type="entry name" value="Phosphohistidine_dom_sf"/>
</dbReference>
<dbReference type="CDD" id="cd00211">
    <property type="entry name" value="PTS_IIA_fru"/>
    <property type="match status" value="1"/>
</dbReference>
<evidence type="ECO:0000259" key="8">
    <source>
        <dbReference type="PROSITE" id="PS51350"/>
    </source>
</evidence>
<accession>A0A291DWA0</accession>
<dbReference type="Gene3D" id="3.30.1340.10">
    <property type="entry name" value="HPr-like"/>
    <property type="match status" value="1"/>
</dbReference>
<evidence type="ECO:0000256" key="6">
    <source>
        <dbReference type="ARBA" id="ARBA00022683"/>
    </source>
</evidence>
<dbReference type="Pfam" id="PF05524">
    <property type="entry name" value="PEP-utilisers_N"/>
    <property type="match status" value="1"/>
</dbReference>
<proteinExistence type="inferred from homology"/>